<evidence type="ECO:0008006" key="5">
    <source>
        <dbReference type="Google" id="ProtNLM"/>
    </source>
</evidence>
<dbReference type="Gene3D" id="1.25.40.10">
    <property type="entry name" value="Tetratricopeptide repeat domain"/>
    <property type="match status" value="1"/>
</dbReference>
<feature type="transmembrane region" description="Helical" evidence="2">
    <location>
        <begin position="376"/>
        <end position="395"/>
    </location>
</feature>
<comment type="caution">
    <text evidence="3">The sequence shown here is derived from an EMBL/GenBank/DDBJ whole genome shotgun (WGS) entry which is preliminary data.</text>
</comment>
<reference evidence="3 4" key="1">
    <citation type="submission" date="2024-10" db="EMBL/GenBank/DDBJ databases">
        <title>The Natural Products Discovery Center: Release of the First 8490 Sequenced Strains for Exploring Actinobacteria Biosynthetic Diversity.</title>
        <authorList>
            <person name="Kalkreuter E."/>
            <person name="Kautsar S.A."/>
            <person name="Yang D."/>
            <person name="Bader C.D."/>
            <person name="Teijaro C.N."/>
            <person name="Fluegel L."/>
            <person name="Davis C.M."/>
            <person name="Simpson J.R."/>
            <person name="Lauterbach L."/>
            <person name="Steele A.D."/>
            <person name="Gui C."/>
            <person name="Meng S."/>
            <person name="Li G."/>
            <person name="Viehrig K."/>
            <person name="Ye F."/>
            <person name="Su P."/>
            <person name="Kiefer A.F."/>
            <person name="Nichols A."/>
            <person name="Cepeda A.J."/>
            <person name="Yan W."/>
            <person name="Fan B."/>
            <person name="Jiang Y."/>
            <person name="Adhikari A."/>
            <person name="Zheng C.-J."/>
            <person name="Schuster L."/>
            <person name="Cowan T.M."/>
            <person name="Smanski M.J."/>
            <person name="Chevrette M.G."/>
            <person name="De Carvalho L.P.S."/>
            <person name="Shen B."/>
        </authorList>
    </citation>
    <scope>NUCLEOTIDE SEQUENCE [LARGE SCALE GENOMIC DNA]</scope>
    <source>
        <strain evidence="3 4">NPDC000087</strain>
    </source>
</reference>
<feature type="region of interest" description="Disordered" evidence="1">
    <location>
        <begin position="210"/>
        <end position="280"/>
    </location>
</feature>
<feature type="transmembrane region" description="Helical" evidence="2">
    <location>
        <begin position="314"/>
        <end position="331"/>
    </location>
</feature>
<protein>
    <recommendedName>
        <fullName evidence="5">Tetratricopeptide repeat protein</fullName>
    </recommendedName>
</protein>
<proteinExistence type="predicted"/>
<dbReference type="Proteomes" id="UP001602245">
    <property type="component" value="Unassembled WGS sequence"/>
</dbReference>
<dbReference type="EMBL" id="JBIAZU010000007">
    <property type="protein sequence ID" value="MFF5295485.1"/>
    <property type="molecule type" value="Genomic_DNA"/>
</dbReference>
<evidence type="ECO:0000313" key="3">
    <source>
        <dbReference type="EMBL" id="MFF5295485.1"/>
    </source>
</evidence>
<keyword evidence="2" id="KW-0472">Membrane</keyword>
<feature type="transmembrane region" description="Helical" evidence="2">
    <location>
        <begin position="289"/>
        <end position="308"/>
    </location>
</feature>
<dbReference type="InterPro" id="IPR019734">
    <property type="entry name" value="TPR_rpt"/>
</dbReference>
<organism evidence="3 4">
    <name type="scientific">Paractinoplanes globisporus</name>
    <dbReference type="NCBI Taxonomy" id="113565"/>
    <lineage>
        <taxon>Bacteria</taxon>
        <taxon>Bacillati</taxon>
        <taxon>Actinomycetota</taxon>
        <taxon>Actinomycetes</taxon>
        <taxon>Micromonosporales</taxon>
        <taxon>Micromonosporaceae</taxon>
        <taxon>Paractinoplanes</taxon>
    </lineage>
</organism>
<dbReference type="InterPro" id="IPR011990">
    <property type="entry name" value="TPR-like_helical_dom_sf"/>
</dbReference>
<dbReference type="SMART" id="SM00028">
    <property type="entry name" value="TPR"/>
    <property type="match status" value="3"/>
</dbReference>
<evidence type="ECO:0000313" key="4">
    <source>
        <dbReference type="Proteomes" id="UP001602245"/>
    </source>
</evidence>
<dbReference type="SUPFAM" id="SSF48452">
    <property type="entry name" value="TPR-like"/>
    <property type="match status" value="1"/>
</dbReference>
<keyword evidence="2" id="KW-1133">Transmembrane helix</keyword>
<sequence>MAAPLDPEITPEEYRQRALLLADLGRYDEAAGEIAAGLTAAPGEPSLLATLARIHLAAEQPTEALAAADRAVAAAPETLTGLVVQAMAMVDCRRYVDAARVSAEILRRWPADAYAQRTGAALLSESRNGQEALNAAWNGVRVAPAEAEAHLVLAVVAARLRLFDLAQRAYAEALDLEPAIGDAQSDVGIVRFERRRWAKALEDLADEATLPLPIDDPAPDGPVAGNGTADAPYPSPFPRRYPAPDRPDPEEPPAHTSLSWTGEPVSRPRGPVLDSSRDDDATLRRGTQIAANATLIAAVVAAAMTLASDGISRMWAGLIGFLILGGVLIWVNGKLPGPLGLALARVRAGNRGLAAAFYLSLGAPLLLPVYALVGGVIPLVAGMVLAAVANMMVLIRR</sequence>
<dbReference type="RefSeq" id="WP_020513163.1">
    <property type="nucleotide sequence ID" value="NZ_JBIAZU010000007.1"/>
</dbReference>
<evidence type="ECO:0000256" key="1">
    <source>
        <dbReference type="SAM" id="MobiDB-lite"/>
    </source>
</evidence>
<feature type="compositionally biased region" description="Basic and acidic residues" evidence="1">
    <location>
        <begin position="242"/>
        <end position="253"/>
    </location>
</feature>
<keyword evidence="2" id="KW-0812">Transmembrane</keyword>
<gene>
    <name evidence="3" type="ORF">ACFY35_39145</name>
</gene>
<accession>A0ABW6WSQ0</accession>
<keyword evidence="4" id="KW-1185">Reference proteome</keyword>
<evidence type="ECO:0000256" key="2">
    <source>
        <dbReference type="SAM" id="Phobius"/>
    </source>
</evidence>
<name>A0ABW6WSQ0_9ACTN</name>